<comment type="caution">
    <text evidence="2">The sequence shown here is derived from an EMBL/GenBank/DDBJ whole genome shotgun (WGS) entry which is preliminary data.</text>
</comment>
<gene>
    <name evidence="2" type="ORF">GOODEAATRI_002920</name>
</gene>
<dbReference type="EMBL" id="JAHRIO010050083">
    <property type="protein sequence ID" value="MEQ2173954.1"/>
    <property type="molecule type" value="Genomic_DNA"/>
</dbReference>
<proteinExistence type="predicted"/>
<protein>
    <submittedName>
        <fullName evidence="2">Uncharacterized protein</fullName>
    </submittedName>
</protein>
<keyword evidence="3" id="KW-1185">Reference proteome</keyword>
<feature type="region of interest" description="Disordered" evidence="1">
    <location>
        <begin position="20"/>
        <end position="58"/>
    </location>
</feature>
<name>A0ABV0NSY6_9TELE</name>
<evidence type="ECO:0000313" key="2">
    <source>
        <dbReference type="EMBL" id="MEQ2173954.1"/>
    </source>
</evidence>
<reference evidence="2 3" key="1">
    <citation type="submission" date="2021-06" db="EMBL/GenBank/DDBJ databases">
        <authorList>
            <person name="Palmer J.M."/>
        </authorList>
    </citation>
    <scope>NUCLEOTIDE SEQUENCE [LARGE SCALE GENOMIC DNA]</scope>
    <source>
        <strain evidence="2 3">GA_2019</strain>
        <tissue evidence="2">Muscle</tissue>
    </source>
</reference>
<feature type="compositionally biased region" description="Polar residues" evidence="1">
    <location>
        <begin position="20"/>
        <end position="30"/>
    </location>
</feature>
<dbReference type="Proteomes" id="UP001476798">
    <property type="component" value="Unassembled WGS sequence"/>
</dbReference>
<accession>A0ABV0NSY6</accession>
<organism evidence="2 3">
    <name type="scientific">Goodea atripinnis</name>
    <dbReference type="NCBI Taxonomy" id="208336"/>
    <lineage>
        <taxon>Eukaryota</taxon>
        <taxon>Metazoa</taxon>
        <taxon>Chordata</taxon>
        <taxon>Craniata</taxon>
        <taxon>Vertebrata</taxon>
        <taxon>Euteleostomi</taxon>
        <taxon>Actinopterygii</taxon>
        <taxon>Neopterygii</taxon>
        <taxon>Teleostei</taxon>
        <taxon>Neoteleostei</taxon>
        <taxon>Acanthomorphata</taxon>
        <taxon>Ovalentaria</taxon>
        <taxon>Atherinomorphae</taxon>
        <taxon>Cyprinodontiformes</taxon>
        <taxon>Goodeidae</taxon>
        <taxon>Goodea</taxon>
    </lineage>
</organism>
<sequence length="135" mass="14944">MQETLEELKAFITEKESNIVQDSTSQTSTYEHNKSQDAALSETVEDPPRKRAKLVPTQTVQSEPGSAAVVTLRNVESHVCVACLGILQDLCGPDQAVKSWTVKGLVCSYREKGLVLDKDDVIQVKEAFKAEYFLL</sequence>
<evidence type="ECO:0000313" key="3">
    <source>
        <dbReference type="Proteomes" id="UP001476798"/>
    </source>
</evidence>
<evidence type="ECO:0000256" key="1">
    <source>
        <dbReference type="SAM" id="MobiDB-lite"/>
    </source>
</evidence>